<gene>
    <name evidence="1" type="ORF">ETD85_36035</name>
</gene>
<organism evidence="1 2">
    <name type="scientific">Nonomuraea zeae</name>
    <dbReference type="NCBI Taxonomy" id="1642303"/>
    <lineage>
        <taxon>Bacteria</taxon>
        <taxon>Bacillati</taxon>
        <taxon>Actinomycetota</taxon>
        <taxon>Actinomycetes</taxon>
        <taxon>Streptosporangiales</taxon>
        <taxon>Streptosporangiaceae</taxon>
        <taxon>Nonomuraea</taxon>
    </lineage>
</organism>
<reference evidence="1 2" key="1">
    <citation type="submission" date="2019-05" db="EMBL/GenBank/DDBJ databases">
        <title>Draft genome sequence of Nonomuraea zeae DSM 100528.</title>
        <authorList>
            <person name="Saricaoglu S."/>
            <person name="Isik K."/>
        </authorList>
    </citation>
    <scope>NUCLEOTIDE SEQUENCE [LARGE SCALE GENOMIC DNA]</scope>
    <source>
        <strain evidence="1 2">DSM 100528</strain>
    </source>
</reference>
<accession>A0A5S4G766</accession>
<sequence length="188" mass="21411">MPSSEPTPDLSIQRFRPGSIDNRPFIDEILPEPANLWGPGQGTAGVAMPPEGAMKRSLTDNALEDRRRGCPIELDRLCTSRGGPVDSTHRWPFDESHEACTIVSFDVLHDHMALHRVDYYCDAEWGFYSSTPQEDDFEDYESVCLRDVWRKVRGLVGLQEAVLAMRPGHCAEWDAGTWTWKIYELEQE</sequence>
<dbReference type="EMBL" id="VCKX01000144">
    <property type="protein sequence ID" value="TMR28354.1"/>
    <property type="molecule type" value="Genomic_DNA"/>
</dbReference>
<comment type="caution">
    <text evidence="1">The sequence shown here is derived from an EMBL/GenBank/DDBJ whole genome shotgun (WGS) entry which is preliminary data.</text>
</comment>
<proteinExistence type="predicted"/>
<protein>
    <submittedName>
        <fullName evidence="1">Uncharacterized protein</fullName>
    </submittedName>
</protein>
<evidence type="ECO:0000313" key="1">
    <source>
        <dbReference type="EMBL" id="TMR28354.1"/>
    </source>
</evidence>
<evidence type="ECO:0000313" key="2">
    <source>
        <dbReference type="Proteomes" id="UP000306628"/>
    </source>
</evidence>
<name>A0A5S4G766_9ACTN</name>
<dbReference type="AlphaFoldDB" id="A0A5S4G766"/>
<dbReference type="Proteomes" id="UP000306628">
    <property type="component" value="Unassembled WGS sequence"/>
</dbReference>
<keyword evidence="2" id="KW-1185">Reference proteome</keyword>